<comment type="similarity">
    <text evidence="2 8">Belongs to the bacterial ribosomal protein bS20 family.</text>
</comment>
<dbReference type="Gene3D" id="1.20.58.110">
    <property type="entry name" value="Ribosomal protein S20"/>
    <property type="match status" value="1"/>
</dbReference>
<evidence type="ECO:0000256" key="3">
    <source>
        <dbReference type="ARBA" id="ARBA00022730"/>
    </source>
</evidence>
<proteinExistence type="inferred from homology"/>
<comment type="function">
    <text evidence="1 8">Binds directly to 16S ribosomal RNA.</text>
</comment>
<protein>
    <recommendedName>
        <fullName evidence="7 8">Small ribosomal subunit protein bS20</fullName>
    </recommendedName>
</protein>
<evidence type="ECO:0000256" key="5">
    <source>
        <dbReference type="ARBA" id="ARBA00022980"/>
    </source>
</evidence>
<name>F8LAR4_9BACT</name>
<keyword evidence="6 8" id="KW-0687">Ribonucleoprotein</keyword>
<dbReference type="GO" id="GO:0005829">
    <property type="term" value="C:cytosol"/>
    <property type="evidence" value="ECO:0007669"/>
    <property type="project" value="TreeGrafter"/>
</dbReference>
<dbReference type="SUPFAM" id="SSF46992">
    <property type="entry name" value="Ribosomal protein S20"/>
    <property type="match status" value="1"/>
</dbReference>
<dbReference type="HAMAP" id="MF_00500">
    <property type="entry name" value="Ribosomal_bS20"/>
    <property type="match status" value="1"/>
</dbReference>
<dbReference type="InterPro" id="IPR036510">
    <property type="entry name" value="Ribosomal_bS20_sf"/>
</dbReference>
<dbReference type="PANTHER" id="PTHR33398">
    <property type="entry name" value="30S RIBOSOMAL PROTEIN S20"/>
    <property type="match status" value="1"/>
</dbReference>
<gene>
    <name evidence="8 10" type="primary">rpsT</name>
    <name evidence="10" type="ORF">WCH_CJ14980</name>
</gene>
<dbReference type="GO" id="GO:0070181">
    <property type="term" value="F:small ribosomal subunit rRNA binding"/>
    <property type="evidence" value="ECO:0007669"/>
    <property type="project" value="TreeGrafter"/>
</dbReference>
<dbReference type="Pfam" id="PF01649">
    <property type="entry name" value="Ribosomal_S20p"/>
    <property type="match status" value="1"/>
</dbReference>
<evidence type="ECO:0000256" key="1">
    <source>
        <dbReference type="ARBA" id="ARBA00003134"/>
    </source>
</evidence>
<evidence type="ECO:0000256" key="6">
    <source>
        <dbReference type="ARBA" id="ARBA00023274"/>
    </source>
</evidence>
<dbReference type="GO" id="GO:0006412">
    <property type="term" value="P:translation"/>
    <property type="evidence" value="ECO:0007669"/>
    <property type="project" value="UniProtKB-UniRule"/>
</dbReference>
<sequence>MAEKEAKKKEKRSTAFKRDLQNRKKRADNRVFKSRVRTAIRRFEEVVAKNEQELVAETLSAVYALMDKGVKKGLYKLNMASRTKSRLAAKAARAK</sequence>
<accession>F8LAR4</accession>
<dbReference type="NCBIfam" id="TIGR00029">
    <property type="entry name" value="S20"/>
    <property type="match status" value="1"/>
</dbReference>
<dbReference type="GO" id="GO:0015935">
    <property type="term" value="C:small ribosomal subunit"/>
    <property type="evidence" value="ECO:0007669"/>
    <property type="project" value="TreeGrafter"/>
</dbReference>
<evidence type="ECO:0000313" key="10">
    <source>
        <dbReference type="EMBL" id="CCB90575.1"/>
    </source>
</evidence>
<evidence type="ECO:0000256" key="2">
    <source>
        <dbReference type="ARBA" id="ARBA00007634"/>
    </source>
</evidence>
<dbReference type="GO" id="GO:0003735">
    <property type="term" value="F:structural constituent of ribosome"/>
    <property type="evidence" value="ECO:0007669"/>
    <property type="project" value="InterPro"/>
</dbReference>
<evidence type="ECO:0000256" key="8">
    <source>
        <dbReference type="HAMAP-Rule" id="MF_00500"/>
    </source>
</evidence>
<dbReference type="PANTHER" id="PTHR33398:SF1">
    <property type="entry name" value="SMALL RIBOSOMAL SUBUNIT PROTEIN BS20C"/>
    <property type="match status" value="1"/>
</dbReference>
<reference evidence="10" key="1">
    <citation type="submission" date="2011-05" db="EMBL/GenBank/DDBJ databases">
        <title>Unity in variety -- the pan-genome of the Chlamydiae.</title>
        <authorList>
            <person name="Collingro A."/>
            <person name="Tischler P."/>
            <person name="Weinmaier T."/>
            <person name="Penz T."/>
            <person name="Heinz E."/>
            <person name="Brunham R.C."/>
            <person name="Read T.D."/>
            <person name="Bavoil P.M."/>
            <person name="Sachse K."/>
            <person name="Kahane S."/>
            <person name="Friedman M.G."/>
            <person name="Rattei T."/>
            <person name="Myers G.S.A."/>
            <person name="Horn M."/>
        </authorList>
    </citation>
    <scope>NUCLEOTIDE SEQUENCE</scope>
    <source>
        <strain evidence="10">2032/99</strain>
    </source>
</reference>
<keyword evidence="4 8" id="KW-0694">RNA-binding</keyword>
<keyword evidence="5 8" id="KW-0689">Ribosomal protein</keyword>
<evidence type="ECO:0000256" key="7">
    <source>
        <dbReference type="ARBA" id="ARBA00035136"/>
    </source>
</evidence>
<feature type="compositionally biased region" description="Basic and acidic residues" evidence="9">
    <location>
        <begin position="1"/>
        <end position="22"/>
    </location>
</feature>
<evidence type="ECO:0000256" key="9">
    <source>
        <dbReference type="SAM" id="MobiDB-lite"/>
    </source>
</evidence>
<keyword evidence="3 8" id="KW-0699">rRNA-binding</keyword>
<dbReference type="InterPro" id="IPR002583">
    <property type="entry name" value="Ribosomal_bS20"/>
</dbReference>
<dbReference type="AlphaFoldDB" id="F8LAR4"/>
<feature type="region of interest" description="Disordered" evidence="9">
    <location>
        <begin position="1"/>
        <end position="27"/>
    </location>
</feature>
<dbReference type="EMBL" id="FR872622">
    <property type="protein sequence ID" value="CCB90575.1"/>
    <property type="molecule type" value="Genomic_DNA"/>
</dbReference>
<organism evidence="10">
    <name type="scientific">Waddlia chondrophila 2032/99</name>
    <dbReference type="NCBI Taxonomy" id="765953"/>
    <lineage>
        <taxon>Bacteria</taxon>
        <taxon>Pseudomonadati</taxon>
        <taxon>Chlamydiota</taxon>
        <taxon>Chlamydiia</taxon>
        <taxon>Parachlamydiales</taxon>
        <taxon>Waddliaceae</taxon>
        <taxon>Waddlia</taxon>
    </lineage>
</organism>
<evidence type="ECO:0000256" key="4">
    <source>
        <dbReference type="ARBA" id="ARBA00022884"/>
    </source>
</evidence>